<organism evidence="2 3">
    <name type="scientific">Lecanosticta acicola</name>
    <dbReference type="NCBI Taxonomy" id="111012"/>
    <lineage>
        <taxon>Eukaryota</taxon>
        <taxon>Fungi</taxon>
        <taxon>Dikarya</taxon>
        <taxon>Ascomycota</taxon>
        <taxon>Pezizomycotina</taxon>
        <taxon>Dothideomycetes</taxon>
        <taxon>Dothideomycetidae</taxon>
        <taxon>Mycosphaerellales</taxon>
        <taxon>Mycosphaerellaceae</taxon>
        <taxon>Lecanosticta</taxon>
    </lineage>
</organism>
<comment type="caution">
    <text evidence="2">The sequence shown here is derived from an EMBL/GenBank/DDBJ whole genome shotgun (WGS) entry which is preliminary data.</text>
</comment>
<reference evidence="2" key="1">
    <citation type="submission" date="2023-11" db="EMBL/GenBank/DDBJ databases">
        <authorList>
            <person name="Alioto T."/>
            <person name="Alioto T."/>
            <person name="Gomez Garrido J."/>
        </authorList>
    </citation>
    <scope>NUCLEOTIDE SEQUENCE</scope>
</reference>
<gene>
    <name evidence="2" type="ORF">LECACI_7A007746</name>
</gene>
<protein>
    <submittedName>
        <fullName evidence="2">Uncharacterized protein</fullName>
    </submittedName>
</protein>
<evidence type="ECO:0000313" key="3">
    <source>
        <dbReference type="Proteomes" id="UP001296104"/>
    </source>
</evidence>
<proteinExistence type="predicted"/>
<accession>A0AAI9EDR7</accession>
<feature type="region of interest" description="Disordered" evidence="1">
    <location>
        <begin position="1"/>
        <end position="28"/>
    </location>
</feature>
<evidence type="ECO:0000313" key="2">
    <source>
        <dbReference type="EMBL" id="CAK4032588.1"/>
    </source>
</evidence>
<dbReference type="Proteomes" id="UP001296104">
    <property type="component" value="Unassembled WGS sequence"/>
</dbReference>
<dbReference type="PANTHER" id="PTHR38790">
    <property type="entry name" value="2EXR DOMAIN-CONTAINING PROTEIN-RELATED"/>
    <property type="match status" value="1"/>
</dbReference>
<dbReference type="EMBL" id="CAVMBE010000066">
    <property type="protein sequence ID" value="CAK4032588.1"/>
    <property type="molecule type" value="Genomic_DNA"/>
</dbReference>
<keyword evidence="3" id="KW-1185">Reference proteome</keyword>
<evidence type="ECO:0000256" key="1">
    <source>
        <dbReference type="SAM" id="MobiDB-lite"/>
    </source>
</evidence>
<sequence length="384" mass="44143">MAKRKPLRDFRKPVASTKPQQLSPCPEHDQLINKTKRRVRQAHEKHKYDNINNNNNNSLWPTRPTLADRLHALPPELRAQIFSKALVQPCKWEIEHQDDCPLRNSSVNLTPYTCNRYCGGGARHFAHWRRITRAGVPATVSPWSSKWAPGHTNPYLCSDCSERFRARPFPKASSLPCLCARRDGLEILLVCKQWYAEAGRVFYTANIFAFENASTFAAFVRTLNPKWRGVVSKVSIMALSFEMRPDEVLARTDVGHAGYLRQRQTGPSMWSLLRDLPSLSYLELDHIFLSNAKVVRNMTKLGLRNLRCLRFSRRLQDWDPQWTSGTPTVWPHVAGRTLVSGGFVEEVARTIKGQRQRRLKRGLEGAVREYNEQLEEETRKKGGE</sequence>
<name>A0AAI9EDR7_9PEZI</name>
<dbReference type="AlphaFoldDB" id="A0AAI9EDR7"/>
<dbReference type="PANTHER" id="PTHR38790:SF4">
    <property type="entry name" value="2EXR DOMAIN-CONTAINING PROTEIN"/>
    <property type="match status" value="1"/>
</dbReference>